<comment type="caution">
    <text evidence="1">The sequence shown here is derived from an EMBL/GenBank/DDBJ whole genome shotgun (WGS) entry which is preliminary data.</text>
</comment>
<name>A0ABD3T2W8_SINWO</name>
<dbReference type="AlphaFoldDB" id="A0ABD3T2W8"/>
<reference evidence="1 2" key="1">
    <citation type="submission" date="2024-11" db="EMBL/GenBank/DDBJ databases">
        <title>Chromosome-level genome assembly of the freshwater bivalve Anodonta woodiana.</title>
        <authorList>
            <person name="Chen X."/>
        </authorList>
    </citation>
    <scope>NUCLEOTIDE SEQUENCE [LARGE SCALE GENOMIC DNA]</scope>
    <source>
        <strain evidence="1">MN2024</strain>
        <tissue evidence="1">Gills</tissue>
    </source>
</reference>
<evidence type="ECO:0008006" key="3">
    <source>
        <dbReference type="Google" id="ProtNLM"/>
    </source>
</evidence>
<dbReference type="Gene3D" id="3.40.50.1110">
    <property type="entry name" value="SGNH hydrolase"/>
    <property type="match status" value="1"/>
</dbReference>
<dbReference type="EMBL" id="JBJQND010000021">
    <property type="protein sequence ID" value="KAL3831192.1"/>
    <property type="molecule type" value="Genomic_DNA"/>
</dbReference>
<dbReference type="Proteomes" id="UP001634394">
    <property type="component" value="Unassembled WGS sequence"/>
</dbReference>
<evidence type="ECO:0000313" key="1">
    <source>
        <dbReference type="EMBL" id="KAL3831192.1"/>
    </source>
</evidence>
<organism evidence="1 2">
    <name type="scientific">Sinanodonta woodiana</name>
    <name type="common">Chinese pond mussel</name>
    <name type="synonym">Anodonta woodiana</name>
    <dbReference type="NCBI Taxonomy" id="1069815"/>
    <lineage>
        <taxon>Eukaryota</taxon>
        <taxon>Metazoa</taxon>
        <taxon>Spiralia</taxon>
        <taxon>Lophotrochozoa</taxon>
        <taxon>Mollusca</taxon>
        <taxon>Bivalvia</taxon>
        <taxon>Autobranchia</taxon>
        <taxon>Heteroconchia</taxon>
        <taxon>Palaeoheterodonta</taxon>
        <taxon>Unionida</taxon>
        <taxon>Unionoidea</taxon>
        <taxon>Unionidae</taxon>
        <taxon>Unioninae</taxon>
        <taxon>Sinanodonta</taxon>
    </lineage>
</organism>
<accession>A0ABD3T2W8</accession>
<protein>
    <recommendedName>
        <fullName evidence="3">SGNH hydrolase-type esterase domain-containing protein</fullName>
    </recommendedName>
</protein>
<gene>
    <name evidence="1" type="ORF">ACJMK2_044767</name>
</gene>
<proteinExistence type="predicted"/>
<sequence>MLPQLLLIGHSLIANLKIFCSLARNKCRRDIQGLKTDFLGLRGATTSTILKIIKRPFRRTIKHVILQVGGNDLRSEKCIDVANNITQICTELIQKGIEKVLVVSILPRDNPRDMTKRQYCLKRKRLNRILAARYMDHKQIIFCKCVKFRPSYFAKDKSHLNKMGNKWLYIAYSYFVKKHVLKNLKNPV</sequence>
<evidence type="ECO:0000313" key="2">
    <source>
        <dbReference type="Proteomes" id="UP001634394"/>
    </source>
</evidence>
<dbReference type="CDD" id="cd00229">
    <property type="entry name" value="SGNH_hydrolase"/>
    <property type="match status" value="1"/>
</dbReference>
<dbReference type="SUPFAM" id="SSF52266">
    <property type="entry name" value="SGNH hydrolase"/>
    <property type="match status" value="1"/>
</dbReference>
<keyword evidence="2" id="KW-1185">Reference proteome</keyword>
<dbReference type="InterPro" id="IPR036514">
    <property type="entry name" value="SGNH_hydro_sf"/>
</dbReference>